<organism evidence="2 3">
    <name type="scientific">Legionella antarctica</name>
    <dbReference type="NCBI Taxonomy" id="2708020"/>
    <lineage>
        <taxon>Bacteria</taxon>
        <taxon>Pseudomonadati</taxon>
        <taxon>Pseudomonadota</taxon>
        <taxon>Gammaproteobacteria</taxon>
        <taxon>Legionellales</taxon>
        <taxon>Legionellaceae</taxon>
        <taxon>Legionella</taxon>
    </lineage>
</organism>
<dbReference type="EMBL" id="AP022839">
    <property type="protein sequence ID" value="BCA94999.1"/>
    <property type="molecule type" value="Genomic_DNA"/>
</dbReference>
<reference evidence="2" key="1">
    <citation type="journal article" date="2020" name="Microbiol. Resour. Announc.">
        <title>Complete Genome Sequence of Novel Psychrotolerant Legionella Strain TUM19329, Isolated from Antarctic Lake Sediment.</title>
        <authorList>
            <person name="Shimada S."/>
            <person name="Nakai R."/>
            <person name="Aoki K."/>
            <person name="Shimoeda N."/>
            <person name="Ohno G."/>
            <person name="Miyazaki Y."/>
            <person name="Kudoh S."/>
            <person name="Imura S."/>
            <person name="Watanabe K."/>
            <person name="Ishii Y."/>
            <person name="Tateda K."/>
        </authorList>
    </citation>
    <scope>NUCLEOTIDE SEQUENCE [LARGE SCALE GENOMIC DNA]</scope>
    <source>
        <strain evidence="2">TUM19329</strain>
    </source>
</reference>
<dbReference type="KEGG" id="lant:TUM19329_13600"/>
<evidence type="ECO:0000256" key="1">
    <source>
        <dbReference type="SAM" id="MobiDB-lite"/>
    </source>
</evidence>
<keyword evidence="3" id="KW-1185">Reference proteome</keyword>
<gene>
    <name evidence="2" type="ORF">TUM19329_13600</name>
</gene>
<protein>
    <submittedName>
        <fullName evidence="2">Uncharacterized protein</fullName>
    </submittedName>
</protein>
<evidence type="ECO:0000313" key="2">
    <source>
        <dbReference type="EMBL" id="BCA94999.1"/>
    </source>
</evidence>
<sequence length="111" mass="12805">MKQIDNSPTHSGSDVPLSDDTPQAIIFKQVILNKLSTMRQNIQRLLYDKAYPERAEYVQRANFIYALMFKIKEGYTSNDNLLAFINSIEKEYPLAGKTISDVKNMPEMQKE</sequence>
<evidence type="ECO:0000313" key="3">
    <source>
        <dbReference type="Proteomes" id="UP000502894"/>
    </source>
</evidence>
<dbReference type="AlphaFoldDB" id="A0A6F8T3I1"/>
<accession>A0A6F8T3I1</accession>
<dbReference type="RefSeq" id="WP_173236711.1">
    <property type="nucleotide sequence ID" value="NZ_AP022839.1"/>
</dbReference>
<dbReference type="Proteomes" id="UP000502894">
    <property type="component" value="Chromosome"/>
</dbReference>
<name>A0A6F8T3I1_9GAMM</name>
<feature type="region of interest" description="Disordered" evidence="1">
    <location>
        <begin position="1"/>
        <end position="20"/>
    </location>
</feature>
<proteinExistence type="predicted"/>
<feature type="compositionally biased region" description="Polar residues" evidence="1">
    <location>
        <begin position="1"/>
        <end position="12"/>
    </location>
</feature>